<evidence type="ECO:0000259" key="1">
    <source>
        <dbReference type="Pfam" id="PF13439"/>
    </source>
</evidence>
<dbReference type="Proteomes" id="UP001181622">
    <property type="component" value="Unassembled WGS sequence"/>
</dbReference>
<reference evidence="3" key="1">
    <citation type="submission" date="2020-10" db="EMBL/GenBank/DDBJ databases">
        <authorList>
            <person name="Abbas A."/>
            <person name="Razzaq R."/>
            <person name="Waqas M."/>
            <person name="Abbas N."/>
            <person name="Nielsen T.K."/>
            <person name="Hansen L.H."/>
            <person name="Hussain S."/>
            <person name="Shahid M."/>
        </authorList>
    </citation>
    <scope>NUCLEOTIDE SEQUENCE</scope>
    <source>
        <strain evidence="3">S14</strain>
    </source>
</reference>
<proteinExistence type="predicted"/>
<dbReference type="RefSeq" id="WP_309389626.1">
    <property type="nucleotide sequence ID" value="NZ_JADBEO010000008.1"/>
</dbReference>
<evidence type="ECO:0000313" key="4">
    <source>
        <dbReference type="Proteomes" id="UP001181622"/>
    </source>
</evidence>
<dbReference type="InterPro" id="IPR055259">
    <property type="entry name" value="YkvP/CgeB_Glyco_trans-like"/>
</dbReference>
<protein>
    <submittedName>
        <fullName evidence="3">Glycosyltransferase</fullName>
    </submittedName>
</protein>
<accession>A0ABU1DDC2</accession>
<name>A0ABU1DDC2_9HYPH</name>
<dbReference type="Gene3D" id="3.40.50.2000">
    <property type="entry name" value="Glycogen Phosphorylase B"/>
    <property type="match status" value="2"/>
</dbReference>
<organism evidence="3 4">
    <name type="scientific">Chelatococcus sambhunathii</name>
    <dbReference type="NCBI Taxonomy" id="363953"/>
    <lineage>
        <taxon>Bacteria</taxon>
        <taxon>Pseudomonadati</taxon>
        <taxon>Pseudomonadota</taxon>
        <taxon>Alphaproteobacteria</taxon>
        <taxon>Hyphomicrobiales</taxon>
        <taxon>Chelatococcaceae</taxon>
        <taxon>Chelatococcus</taxon>
    </lineage>
</organism>
<dbReference type="Pfam" id="PF13439">
    <property type="entry name" value="Glyco_transf_4"/>
    <property type="match status" value="1"/>
</dbReference>
<evidence type="ECO:0000313" key="3">
    <source>
        <dbReference type="EMBL" id="MDR4306077.1"/>
    </source>
</evidence>
<dbReference type="EMBL" id="JADBEO010000008">
    <property type="protein sequence ID" value="MDR4306077.1"/>
    <property type="molecule type" value="Genomic_DNA"/>
</dbReference>
<keyword evidence="4" id="KW-1185">Reference proteome</keyword>
<feature type="domain" description="Spore protein YkvP/CgeB glycosyl transferase-like" evidence="2">
    <location>
        <begin position="204"/>
        <end position="354"/>
    </location>
</feature>
<dbReference type="SUPFAM" id="SSF53756">
    <property type="entry name" value="UDP-Glycosyltransferase/glycogen phosphorylase"/>
    <property type="match status" value="1"/>
</dbReference>
<sequence length="368" mass="40721">MRIVYFTHSLASCWNHGNAHFLRGVLRELIALGHDVRVWEPQNPWSLANLLADHGEAGLGPWRAAYPELSSRSYGPDFDVEEMCDGADLVIVHEWNDPELVAAVGLARRKGRFTALFHDTHHRAVSAPEEMRAFDLGDYDGVLAFGEALAEVYRDWGWGDRAFVWHEAADTRLFAPPAGEELRDGLVWIGNWGDGEREAEIEQFLLAPSVAAGMALDIYGVRYPAAALERLALAGARYCGWLPNARAPEIFARHLATVHVPRRFYAEALPGIPTIRMFEALACGIPLVSAPWSDAEGLFRPGEDFLFAQNGDEAAQHLKALRDDPELHLSLARSGLETIRARHTCAHRAAELLAIAGRLDARLNVEAA</sequence>
<gene>
    <name evidence="3" type="ORF">IHQ68_05510</name>
</gene>
<dbReference type="CDD" id="cd03801">
    <property type="entry name" value="GT4_PimA-like"/>
    <property type="match status" value="1"/>
</dbReference>
<dbReference type="InterPro" id="IPR028098">
    <property type="entry name" value="Glyco_trans_4-like_N"/>
</dbReference>
<dbReference type="Pfam" id="PF13524">
    <property type="entry name" value="Glyco_trans_1_2"/>
    <property type="match status" value="1"/>
</dbReference>
<feature type="domain" description="Glycosyltransferase subfamily 4-like N-terminal" evidence="1">
    <location>
        <begin position="22"/>
        <end position="171"/>
    </location>
</feature>
<comment type="caution">
    <text evidence="3">The sequence shown here is derived from an EMBL/GenBank/DDBJ whole genome shotgun (WGS) entry which is preliminary data.</text>
</comment>
<evidence type="ECO:0000259" key="2">
    <source>
        <dbReference type="Pfam" id="PF13524"/>
    </source>
</evidence>